<reference evidence="2" key="1">
    <citation type="submission" date="2016-04" db="EMBL/GenBank/DDBJ databases">
        <authorList>
            <person name="Shah S.A."/>
            <person name="Garrett R.A."/>
        </authorList>
    </citation>
    <scope>NUCLEOTIDE SEQUENCE [LARGE SCALE GENOMIC DNA]</scope>
    <source>
        <strain evidence="2">ATCC 35091 / DSM 1616 / JCM 8930 / NBRC 15331 / P1</strain>
    </source>
</reference>
<evidence type="ECO:0000313" key="2">
    <source>
        <dbReference type="Proteomes" id="UP000076770"/>
    </source>
</evidence>
<dbReference type="GeneID" id="27427745"/>
<evidence type="ECO:0000313" key="1">
    <source>
        <dbReference type="EMBL" id="SAI85047.1"/>
    </source>
</evidence>
<dbReference type="PATRIC" id="fig|2287.9.peg.1531"/>
<proteinExistence type="predicted"/>
<organism evidence="1 2">
    <name type="scientific">Saccharolobus solfataricus</name>
    <name type="common">Sulfolobus solfataricus</name>
    <dbReference type="NCBI Taxonomy" id="2287"/>
    <lineage>
        <taxon>Archaea</taxon>
        <taxon>Thermoproteota</taxon>
        <taxon>Thermoprotei</taxon>
        <taxon>Sulfolobales</taxon>
        <taxon>Sulfolobaceae</taxon>
        <taxon>Saccharolobus</taxon>
    </lineage>
</organism>
<dbReference type="Proteomes" id="UP000076770">
    <property type="component" value="Chromosome i"/>
</dbReference>
<dbReference type="RefSeq" id="WP_063492801.1">
    <property type="nucleotide sequence ID" value="NZ_LT549890.1"/>
</dbReference>
<dbReference type="EMBL" id="LT549890">
    <property type="protein sequence ID" value="SAI85047.1"/>
    <property type="molecule type" value="Genomic_DNA"/>
</dbReference>
<dbReference type="AlphaFoldDB" id="A0A157T0V3"/>
<gene>
    <name evidence="1" type="ORF">SSOP1_1493</name>
</gene>
<protein>
    <submittedName>
        <fullName evidence="1">Uncharacterized protein</fullName>
    </submittedName>
</protein>
<sequence length="89" mass="10259">MSSSFDPERSLLDFFKSNNSEQTFYILKGLYEIYKSKGYTEFLKDITGLINLVAKYETMLSISSNTKGNLKKIKDMLERLNIDVRVSGM</sequence>
<name>A0A157T0V3_SACSO</name>
<accession>A0A157T0V3</accession>